<dbReference type="Proteomes" id="UP001363622">
    <property type="component" value="Unassembled WGS sequence"/>
</dbReference>
<comment type="caution">
    <text evidence="2">The sequence shown here is derived from an EMBL/GenBank/DDBJ whole genome shotgun (WGS) entry which is preliminary data.</text>
</comment>
<protein>
    <submittedName>
        <fullName evidence="2">Uncharacterized protein</fullName>
    </submittedName>
</protein>
<organism evidence="2 3">
    <name type="scientific">Phyllosticta citriasiana</name>
    <dbReference type="NCBI Taxonomy" id="595635"/>
    <lineage>
        <taxon>Eukaryota</taxon>
        <taxon>Fungi</taxon>
        <taxon>Dikarya</taxon>
        <taxon>Ascomycota</taxon>
        <taxon>Pezizomycotina</taxon>
        <taxon>Dothideomycetes</taxon>
        <taxon>Dothideomycetes incertae sedis</taxon>
        <taxon>Botryosphaeriales</taxon>
        <taxon>Phyllostictaceae</taxon>
        <taxon>Phyllosticta</taxon>
    </lineage>
</organism>
<dbReference type="EMBL" id="JBBPHU010000002">
    <property type="protein sequence ID" value="KAK7521521.1"/>
    <property type="molecule type" value="Genomic_DNA"/>
</dbReference>
<feature type="compositionally biased region" description="Polar residues" evidence="1">
    <location>
        <begin position="300"/>
        <end position="314"/>
    </location>
</feature>
<feature type="compositionally biased region" description="Basic and acidic residues" evidence="1">
    <location>
        <begin position="252"/>
        <end position="264"/>
    </location>
</feature>
<feature type="compositionally biased region" description="Basic and acidic residues" evidence="1">
    <location>
        <begin position="84"/>
        <end position="94"/>
    </location>
</feature>
<feature type="region of interest" description="Disordered" evidence="1">
    <location>
        <begin position="84"/>
        <end position="122"/>
    </location>
</feature>
<keyword evidence="3" id="KW-1185">Reference proteome</keyword>
<gene>
    <name evidence="2" type="ORF">IWZ03DRAFT_357182</name>
</gene>
<proteinExistence type="predicted"/>
<evidence type="ECO:0000313" key="2">
    <source>
        <dbReference type="EMBL" id="KAK7521521.1"/>
    </source>
</evidence>
<name>A0ABR1KTR6_9PEZI</name>
<sequence length="365" mass="40250">MEAYERKKNDQVEICGAESSIEDVFLARDKVTTELNNDARSCGLKLSTTAVFEFQIRRVVVFGAKSPESAFRQEFDLCRQKIPDRGQQSEDHVGSRKASSQTSPTPHSHFPTLASVGPSARMSAITTHHRPDYPRDYMGPAAQLQSDVINHAGQERTADELGLGLGTVEDPAVGLIRAAQRSDRQAGHLVWCTPRSEEERERVSPPTGTSEVTLRGEASGYRRLGAGSERRAERKRRTWRESMAADVTNEMRGTKGKDRQHDTRSLGTHLPIKRARMSNATTTKARSKRKRARQPAFPNKRTNASPPRASNASIPVSKGRRKRVNSTAVAANAAAAATVREATVVVEEKVVVSAPKEDDEAMDRE</sequence>
<feature type="compositionally biased region" description="Polar residues" evidence="1">
    <location>
        <begin position="97"/>
        <end position="106"/>
    </location>
</feature>
<evidence type="ECO:0000313" key="3">
    <source>
        <dbReference type="Proteomes" id="UP001363622"/>
    </source>
</evidence>
<reference evidence="2 3" key="1">
    <citation type="submission" date="2024-04" db="EMBL/GenBank/DDBJ databases">
        <title>Phyllosticta paracitricarpa is synonymous to the EU quarantine fungus P. citricarpa based on phylogenomic analyses.</title>
        <authorList>
            <consortium name="Lawrence Berkeley National Laboratory"/>
            <person name="Van Ingen-Buijs V.A."/>
            <person name="Van Westerhoven A.C."/>
            <person name="Haridas S."/>
            <person name="Skiadas P."/>
            <person name="Martin F."/>
            <person name="Groenewald J.Z."/>
            <person name="Crous P.W."/>
            <person name="Seidl M.F."/>
        </authorList>
    </citation>
    <scope>NUCLEOTIDE SEQUENCE [LARGE SCALE GENOMIC DNA]</scope>
    <source>
        <strain evidence="2 3">CBS 123371</strain>
    </source>
</reference>
<feature type="region of interest" description="Disordered" evidence="1">
    <location>
        <begin position="196"/>
        <end position="325"/>
    </location>
</feature>
<evidence type="ECO:0000256" key="1">
    <source>
        <dbReference type="SAM" id="MobiDB-lite"/>
    </source>
</evidence>
<accession>A0ABR1KTR6</accession>